<evidence type="ECO:0000313" key="4">
    <source>
        <dbReference type="Proteomes" id="UP000272528"/>
    </source>
</evidence>
<dbReference type="InterPro" id="IPR018711">
    <property type="entry name" value="NAGPA"/>
</dbReference>
<evidence type="ECO:0000259" key="2">
    <source>
        <dbReference type="Pfam" id="PF09992"/>
    </source>
</evidence>
<dbReference type="RefSeq" id="WP_126015257.1">
    <property type="nucleotide sequence ID" value="NZ_CP034437.1"/>
</dbReference>
<keyword evidence="3" id="KW-0378">Hydrolase</keyword>
<dbReference type="PANTHER" id="PTHR40446">
    <property type="entry name" value="N-ACETYLGLUCOSAMINE-1-PHOSPHODIESTER ALPHA-N-ACETYLGLUCOSAMINIDASE"/>
    <property type="match status" value="1"/>
</dbReference>
<accession>A0A3Q8X6P8</accession>
<dbReference type="AlphaFoldDB" id="A0A3Q8X6P8"/>
<dbReference type="KEGG" id="palb:EJC50_10660"/>
<keyword evidence="1" id="KW-0472">Membrane</keyword>
<dbReference type="PANTHER" id="PTHR40446:SF2">
    <property type="entry name" value="N-ACETYLGLUCOSAMINE-1-PHOSPHODIESTER ALPHA-N-ACETYLGLUCOSAMINIDASE"/>
    <property type="match status" value="1"/>
</dbReference>
<keyword evidence="1" id="KW-1133">Transmembrane helix</keyword>
<feature type="transmembrane region" description="Helical" evidence="1">
    <location>
        <begin position="9"/>
        <end position="26"/>
    </location>
</feature>
<proteinExistence type="predicted"/>
<keyword evidence="4" id="KW-1185">Reference proteome</keyword>
<sequence length="356" mass="38906">MSVKQLNRLMLVSLAPFIGMLIWLLGTNLSFQLQSTAFPKDSDAHYTSIPEQTNTVISGLDKAKQTALHTASSIKKNVKLYHAVNENMNGVVVLSSSQLGRPFLIYDRRITRKIGSPVQQVQSDKLTAQLFTINAQNFSGYAMKVKLKSSNGMKMVLGNDKYGSAETTLSAVRRYNAIAGVNAGGFADQAGKRYPLSTTVLNGQYLGGFQPSEKDLFFVGLNESLKLVGGKVTDRSDLDEKKLKFGASFVPVLMKNGVPLPIPAKWQTSPSRAPRTVIANYKDNQLLFLVIDGRNEAGSSGATLEEMQYLLERFGAIDGYNLDGGGSSSLIFNGRVINHPSDGTLRPLPTHFLFFK</sequence>
<evidence type="ECO:0000256" key="1">
    <source>
        <dbReference type="SAM" id="Phobius"/>
    </source>
</evidence>
<evidence type="ECO:0000313" key="3">
    <source>
        <dbReference type="EMBL" id="AZN40059.1"/>
    </source>
</evidence>
<keyword evidence="3" id="KW-0326">Glycosidase</keyword>
<protein>
    <submittedName>
        <fullName evidence="3">Phosphodiester glycosidase family protein</fullName>
    </submittedName>
</protein>
<feature type="domain" description="Phosphodiester glycosidase" evidence="2">
    <location>
        <begin position="175"/>
        <end position="355"/>
    </location>
</feature>
<name>A0A3Q8X6P8_9BACL</name>
<keyword evidence="1" id="KW-0812">Transmembrane</keyword>
<dbReference type="EMBL" id="CP034437">
    <property type="protein sequence ID" value="AZN40059.1"/>
    <property type="molecule type" value="Genomic_DNA"/>
</dbReference>
<dbReference type="Proteomes" id="UP000272528">
    <property type="component" value="Chromosome"/>
</dbReference>
<dbReference type="Pfam" id="PF09992">
    <property type="entry name" value="NAGPA"/>
    <property type="match status" value="1"/>
</dbReference>
<dbReference type="OrthoDB" id="9816453at2"/>
<dbReference type="GO" id="GO:0016798">
    <property type="term" value="F:hydrolase activity, acting on glycosyl bonds"/>
    <property type="evidence" value="ECO:0007669"/>
    <property type="project" value="UniProtKB-KW"/>
</dbReference>
<gene>
    <name evidence="3" type="ORF">EJC50_10660</name>
</gene>
<organism evidence="3 4">
    <name type="scientific">Paenibacillus albus</name>
    <dbReference type="NCBI Taxonomy" id="2495582"/>
    <lineage>
        <taxon>Bacteria</taxon>
        <taxon>Bacillati</taxon>
        <taxon>Bacillota</taxon>
        <taxon>Bacilli</taxon>
        <taxon>Bacillales</taxon>
        <taxon>Paenibacillaceae</taxon>
        <taxon>Paenibacillus</taxon>
    </lineage>
</organism>
<reference evidence="4" key="1">
    <citation type="submission" date="2018-12" db="EMBL/GenBank/DDBJ databases">
        <title>Genome sequence of Peanibacillus sp.</title>
        <authorList>
            <person name="Subramani G."/>
            <person name="Srinivasan S."/>
            <person name="Kim M.K."/>
        </authorList>
    </citation>
    <scope>NUCLEOTIDE SEQUENCE [LARGE SCALE GENOMIC DNA]</scope>
    <source>
        <strain evidence="4">18JY67-1</strain>
    </source>
</reference>